<accession>A0ABC8E9C9</accession>
<evidence type="ECO:0008006" key="3">
    <source>
        <dbReference type="Google" id="ProtNLM"/>
    </source>
</evidence>
<proteinExistence type="predicted"/>
<dbReference type="AlphaFoldDB" id="A0ABC8E9C9"/>
<evidence type="ECO:0000313" key="2">
    <source>
        <dbReference type="Proteomes" id="UP001321763"/>
    </source>
</evidence>
<name>A0ABC8E9C9_CLOTA</name>
<organism evidence="1 2">
    <name type="scientific">Clostridium tetani</name>
    <dbReference type="NCBI Taxonomy" id="1513"/>
    <lineage>
        <taxon>Bacteria</taxon>
        <taxon>Bacillati</taxon>
        <taxon>Bacillota</taxon>
        <taxon>Clostridia</taxon>
        <taxon>Eubacteriales</taxon>
        <taxon>Clostridiaceae</taxon>
        <taxon>Clostridium</taxon>
    </lineage>
</organism>
<dbReference type="EMBL" id="AP026818">
    <property type="protein sequence ID" value="BDR80189.1"/>
    <property type="molecule type" value="Genomic_DNA"/>
</dbReference>
<reference evidence="1 2" key="1">
    <citation type="submission" date="2022-09" db="EMBL/GenBank/DDBJ databases">
        <title>complete genome sequences of Clostridium tetani str. KHSU-234311-028 isolated from soil.</title>
        <authorList>
            <person name="Sekizuka T."/>
            <person name="Shitada C."/>
            <person name="Takahashi M."/>
            <person name="Kuroda M."/>
        </authorList>
    </citation>
    <scope>NUCLEOTIDE SEQUENCE [LARGE SCALE GENOMIC DNA]</scope>
    <source>
        <strain evidence="1 2">KHSU-234311-028</strain>
    </source>
</reference>
<gene>
    <name evidence="1" type="ORF">K234311028_04350</name>
</gene>
<protein>
    <recommendedName>
        <fullName evidence="3">Tetratricopeptide repeat protein</fullName>
    </recommendedName>
</protein>
<evidence type="ECO:0000313" key="1">
    <source>
        <dbReference type="EMBL" id="BDR80189.1"/>
    </source>
</evidence>
<sequence>MDMIKLEEFEKARESYEKMTDYKFINMIYIDMYLGDYKKAIDVLTSGEINLRKMNVAKVIDALNNMDNVSKKDKELLNELLKSVLVDNLSIEDGKKLYEKVFNSVDNMKVKQILEEIKKEEYWDQI</sequence>
<dbReference type="Proteomes" id="UP001321763">
    <property type="component" value="Chromosome"/>
</dbReference>